<organism evidence="1 2">
    <name type="scientific">Candidatus Dojkabacteria bacterium</name>
    <dbReference type="NCBI Taxonomy" id="2099670"/>
    <lineage>
        <taxon>Bacteria</taxon>
        <taxon>Candidatus Dojkabacteria</taxon>
    </lineage>
</organism>
<protein>
    <submittedName>
        <fullName evidence="1">Uncharacterized protein</fullName>
    </submittedName>
</protein>
<dbReference type="Proteomes" id="UP000754563">
    <property type="component" value="Unassembled WGS sequence"/>
</dbReference>
<accession>A0A955RLJ0</accession>
<reference evidence="1" key="1">
    <citation type="submission" date="2020-04" db="EMBL/GenBank/DDBJ databases">
        <authorList>
            <person name="Zhang T."/>
        </authorList>
    </citation>
    <scope>NUCLEOTIDE SEQUENCE</scope>
    <source>
        <strain evidence="1">HKST-UBA11</strain>
    </source>
</reference>
<reference evidence="1" key="2">
    <citation type="journal article" date="2021" name="Microbiome">
        <title>Successional dynamics and alternative stable states in a saline activated sludge microbial community over 9 years.</title>
        <authorList>
            <person name="Wang Y."/>
            <person name="Ye J."/>
            <person name="Ju F."/>
            <person name="Liu L."/>
            <person name="Boyd J.A."/>
            <person name="Deng Y."/>
            <person name="Parks D.H."/>
            <person name="Jiang X."/>
            <person name="Yin X."/>
            <person name="Woodcroft B.J."/>
            <person name="Tyson G.W."/>
            <person name="Hugenholtz P."/>
            <person name="Polz M.F."/>
            <person name="Zhang T."/>
        </authorList>
    </citation>
    <scope>NUCLEOTIDE SEQUENCE</scope>
    <source>
        <strain evidence="1">HKST-UBA11</strain>
    </source>
</reference>
<dbReference type="EMBL" id="JAGQLH010000143">
    <property type="protein sequence ID" value="MCA9386368.1"/>
    <property type="molecule type" value="Genomic_DNA"/>
</dbReference>
<proteinExistence type="predicted"/>
<evidence type="ECO:0000313" key="2">
    <source>
        <dbReference type="Proteomes" id="UP000754563"/>
    </source>
</evidence>
<feature type="non-terminal residue" evidence="1">
    <location>
        <position position="1"/>
    </location>
</feature>
<name>A0A955RLJ0_9BACT</name>
<dbReference type="AlphaFoldDB" id="A0A955RLJ0"/>
<sequence>GYVLLNHKYLTSATRCKSDQNVIILSELENILKIQYYRLFTNEKGGKFSRQYHVQLHPAIAQELSDTGFCDSKSYPDFFRTTYNNRNIFNKDIRSNVHAHESNFSQTSEAISTSVKPIRLNRRKPNERKKPINADRKAKVVHFKQYKEPKNLKDHYPLNQEDCRTLQRTSGRLFTLNAMNEILLNISNKRDRRFCSKAQFLVYFTYVLKYELRDAVKTSNDKFHIKANYPHLYGNTGIVTKKAQEEAPPIVLPEGICGEFYKKLLQVYDVFVYQNWFKGLTYTANEETRCLELKALDECRTQWIETNYLNTMQKIAKSLNMEVILCKK</sequence>
<comment type="caution">
    <text evidence="1">The sequence shown here is derived from an EMBL/GenBank/DDBJ whole genome shotgun (WGS) entry which is preliminary data.</text>
</comment>
<evidence type="ECO:0000313" key="1">
    <source>
        <dbReference type="EMBL" id="MCA9386368.1"/>
    </source>
</evidence>
<gene>
    <name evidence="1" type="ORF">KC717_07020</name>
</gene>